<dbReference type="OMA" id="DSYQTHG"/>
<dbReference type="HOGENOM" id="CLU_200861_0_0_1"/>
<dbReference type="PhylomeDB" id="T1IGZ2"/>
<keyword evidence="2" id="KW-1185">Reference proteome</keyword>
<evidence type="ECO:0000313" key="2">
    <source>
        <dbReference type="Proteomes" id="UP000014500"/>
    </source>
</evidence>
<dbReference type="AlphaFoldDB" id="T1IGZ2"/>
<dbReference type="Proteomes" id="UP000014500">
    <property type="component" value="Unassembled WGS sequence"/>
</dbReference>
<accession>T1IGZ2</accession>
<evidence type="ECO:0000313" key="1">
    <source>
        <dbReference type="EnsemblMetazoa" id="SMAR000095-PA"/>
    </source>
</evidence>
<reference evidence="2" key="1">
    <citation type="submission" date="2011-05" db="EMBL/GenBank/DDBJ databases">
        <authorList>
            <person name="Richards S.R."/>
            <person name="Qu J."/>
            <person name="Jiang H."/>
            <person name="Jhangiani S.N."/>
            <person name="Agravi P."/>
            <person name="Goodspeed R."/>
            <person name="Gross S."/>
            <person name="Mandapat C."/>
            <person name="Jackson L."/>
            <person name="Mathew T."/>
            <person name="Pu L."/>
            <person name="Thornton R."/>
            <person name="Saada N."/>
            <person name="Wilczek-Boney K.B."/>
            <person name="Lee S."/>
            <person name="Kovar C."/>
            <person name="Wu Y."/>
            <person name="Scherer S.E."/>
            <person name="Worley K.C."/>
            <person name="Muzny D.M."/>
            <person name="Gibbs R."/>
        </authorList>
    </citation>
    <scope>NUCLEOTIDE SEQUENCE</scope>
    <source>
        <strain evidence="2">Brora</strain>
    </source>
</reference>
<proteinExistence type="predicted"/>
<dbReference type="EMBL" id="JH429665">
    <property type="status" value="NOT_ANNOTATED_CDS"/>
    <property type="molecule type" value="Genomic_DNA"/>
</dbReference>
<reference evidence="1" key="2">
    <citation type="submission" date="2015-02" db="UniProtKB">
        <authorList>
            <consortium name="EnsemblMetazoa"/>
        </authorList>
    </citation>
    <scope>IDENTIFICATION</scope>
</reference>
<dbReference type="InterPro" id="IPR036259">
    <property type="entry name" value="MFS_trans_sf"/>
</dbReference>
<name>T1IGZ2_STRMM</name>
<dbReference type="eggNOG" id="ENOG502SY74">
    <property type="taxonomic scope" value="Eukaryota"/>
</dbReference>
<dbReference type="STRING" id="126957.T1IGZ2"/>
<evidence type="ECO:0008006" key="3">
    <source>
        <dbReference type="Google" id="ProtNLM"/>
    </source>
</evidence>
<dbReference type="Gene3D" id="1.20.1250.20">
    <property type="entry name" value="MFS general substrate transporter like domains"/>
    <property type="match status" value="1"/>
</dbReference>
<dbReference type="SUPFAM" id="SSF103473">
    <property type="entry name" value="MFS general substrate transporter"/>
    <property type="match status" value="1"/>
</dbReference>
<protein>
    <recommendedName>
        <fullName evidence="3">Major facilitator superfamily (MFS) profile domain-containing protein</fullName>
    </recommendedName>
</protein>
<organism evidence="1 2">
    <name type="scientific">Strigamia maritima</name>
    <name type="common">European centipede</name>
    <name type="synonym">Geophilus maritimus</name>
    <dbReference type="NCBI Taxonomy" id="126957"/>
    <lineage>
        <taxon>Eukaryota</taxon>
        <taxon>Metazoa</taxon>
        <taxon>Ecdysozoa</taxon>
        <taxon>Arthropoda</taxon>
        <taxon>Myriapoda</taxon>
        <taxon>Chilopoda</taxon>
        <taxon>Pleurostigmophora</taxon>
        <taxon>Geophilomorpha</taxon>
        <taxon>Linotaeniidae</taxon>
        <taxon>Strigamia</taxon>
    </lineage>
</organism>
<sequence>MCCAFILIGPAPFLPFDRVNGFPDSYQTHGLISGLWAAFFQLGNFIGPSIGGILYDTVGFRNGTTVILCLQILL</sequence>
<dbReference type="EnsemblMetazoa" id="SMAR000095-RA">
    <property type="protein sequence ID" value="SMAR000095-PA"/>
    <property type="gene ID" value="SMAR000095"/>
</dbReference>